<dbReference type="Proteomes" id="UP001215598">
    <property type="component" value="Unassembled WGS sequence"/>
</dbReference>
<comment type="caution">
    <text evidence="3">The sequence shown here is derived from an EMBL/GenBank/DDBJ whole genome shotgun (WGS) entry which is preliminary data.</text>
</comment>
<feature type="region of interest" description="Disordered" evidence="1">
    <location>
        <begin position="530"/>
        <end position="567"/>
    </location>
</feature>
<feature type="domain" description="DUF6589" evidence="2">
    <location>
        <begin position="217"/>
        <end position="391"/>
    </location>
</feature>
<evidence type="ECO:0000313" key="4">
    <source>
        <dbReference type="Proteomes" id="UP001215598"/>
    </source>
</evidence>
<keyword evidence="4" id="KW-1185">Reference proteome</keyword>
<reference evidence="3" key="1">
    <citation type="submission" date="2023-03" db="EMBL/GenBank/DDBJ databases">
        <title>Massive genome expansion in bonnet fungi (Mycena s.s.) driven by repeated elements and novel gene families across ecological guilds.</title>
        <authorList>
            <consortium name="Lawrence Berkeley National Laboratory"/>
            <person name="Harder C.B."/>
            <person name="Miyauchi S."/>
            <person name="Viragh M."/>
            <person name="Kuo A."/>
            <person name="Thoen E."/>
            <person name="Andreopoulos B."/>
            <person name="Lu D."/>
            <person name="Skrede I."/>
            <person name="Drula E."/>
            <person name="Henrissat B."/>
            <person name="Morin E."/>
            <person name="Kohler A."/>
            <person name="Barry K."/>
            <person name="LaButti K."/>
            <person name="Morin E."/>
            <person name="Salamov A."/>
            <person name="Lipzen A."/>
            <person name="Mereny Z."/>
            <person name="Hegedus B."/>
            <person name="Baldrian P."/>
            <person name="Stursova M."/>
            <person name="Weitz H."/>
            <person name="Taylor A."/>
            <person name="Grigoriev I.V."/>
            <person name="Nagy L.G."/>
            <person name="Martin F."/>
            <person name="Kauserud H."/>
        </authorList>
    </citation>
    <scope>NUCLEOTIDE SEQUENCE</scope>
    <source>
        <strain evidence="3">CBHHK182m</strain>
    </source>
</reference>
<dbReference type="Pfam" id="PF20231">
    <property type="entry name" value="DUF6589"/>
    <property type="match status" value="1"/>
</dbReference>
<organism evidence="3 4">
    <name type="scientific">Mycena metata</name>
    <dbReference type="NCBI Taxonomy" id="1033252"/>
    <lineage>
        <taxon>Eukaryota</taxon>
        <taxon>Fungi</taxon>
        <taxon>Dikarya</taxon>
        <taxon>Basidiomycota</taxon>
        <taxon>Agaricomycotina</taxon>
        <taxon>Agaricomycetes</taxon>
        <taxon>Agaricomycetidae</taxon>
        <taxon>Agaricales</taxon>
        <taxon>Marasmiineae</taxon>
        <taxon>Mycenaceae</taxon>
        <taxon>Mycena</taxon>
    </lineage>
</organism>
<proteinExistence type="predicted"/>
<accession>A0AAD7N6L1</accession>
<evidence type="ECO:0000313" key="3">
    <source>
        <dbReference type="EMBL" id="KAJ7747554.1"/>
    </source>
</evidence>
<evidence type="ECO:0000256" key="1">
    <source>
        <dbReference type="SAM" id="MobiDB-lite"/>
    </source>
</evidence>
<dbReference type="AlphaFoldDB" id="A0AAD7N6L1"/>
<protein>
    <recommendedName>
        <fullName evidence="2">DUF6589 domain-containing protein</fullName>
    </recommendedName>
</protein>
<dbReference type="EMBL" id="JARKIB010000076">
    <property type="protein sequence ID" value="KAJ7747554.1"/>
    <property type="molecule type" value="Genomic_DNA"/>
</dbReference>
<sequence length="578" mass="65115">MSSGGNISVLPSERSLCIKEIETFIGVNPSTSGFYPLTSHPPSQLEFPCFYAEPSRVTADQETQTDPEEVISDLRSELALNFAGNIFDGIIPDTRLGGRQRKTFRWPKGLEIGPEDRLLVVLRAIKKAGFPTLGSFLVQAFRNNTKYNKHPTAYLSISFFLQAQENSAANHPAAIVDLIFRHRKSQDFIDGVPVEPDFTVPRYALPPPVRADIFPQLHAVEGLFMSKFMKHVLRLRKSDIRTMRLTNIDESTTVGAATLLWNLIIGQLTVVPTTLYRWLVMVCGDQLSIDRVRKIKEYTRKLGNPFQRHEWALPVIQLWHLKWNWQRAIFRLHWHRDLGKDIFGLHHDWEVLERGKFNPDKCDFYPAHHILEDRFETVILEALRLLCEEETGVTYGPELKLIDAVCKYFSPEGPLHECSFERLEGFSTKSLSNSKSHDFDGKHLSEAVGLNIPGVSKMRERFPGLFGLKKNGQKHRTTAAVDDINRLGVYFREEHILQWEVGRSQPYVVGNEFAEGVSVLNSGTLKTSLARTTSGGSVHVEGSAGDSDHNEGDNGLEQPPCPSEGVLDLGEFITGAAT</sequence>
<dbReference type="InterPro" id="IPR046496">
    <property type="entry name" value="DUF6589"/>
</dbReference>
<evidence type="ECO:0000259" key="2">
    <source>
        <dbReference type="Pfam" id="PF20231"/>
    </source>
</evidence>
<gene>
    <name evidence="3" type="ORF">B0H16DRAFT_1850840</name>
</gene>
<name>A0AAD7N6L1_9AGAR</name>